<evidence type="ECO:0000313" key="1">
    <source>
        <dbReference type="EMBL" id="MDT0340589.1"/>
    </source>
</evidence>
<dbReference type="EMBL" id="JAVRAA010000024">
    <property type="protein sequence ID" value="MDT0340589.1"/>
    <property type="molecule type" value="Genomic_DNA"/>
</dbReference>
<dbReference type="AlphaFoldDB" id="A0AAE4K6K3"/>
<reference evidence="1" key="1">
    <citation type="submission" date="2023-02" db="EMBL/GenBank/DDBJ databases">
        <title>Description of Herbaspirillum huttiense subsp. nephrolepsisexaltata and Herbaspirillum huttiense subsp. lycopersicon.</title>
        <authorList>
            <person name="Poudel M."/>
            <person name="Sharma A."/>
            <person name="Goss E."/>
            <person name="Tapia J.H."/>
            <person name="Harmon C.M."/>
            <person name="Jones J.B."/>
        </authorList>
    </citation>
    <scope>NUCLEOTIDE SEQUENCE</scope>
    <source>
        <strain evidence="1">NC40101</strain>
    </source>
</reference>
<dbReference type="RefSeq" id="WP_310838531.1">
    <property type="nucleotide sequence ID" value="NZ_JAVLSM010000016.1"/>
</dbReference>
<dbReference type="InterPro" id="IPR028964">
    <property type="entry name" value="Imm8"/>
</dbReference>
<sequence>MKAKLKDFLSSDLDLRNYWPKDERNFGFWVSMLIGPDDEEGSEIFQLLICTPDWIKSEYHNSSAVWGRHMLIVFEYDLGAIKTEIERYLGSCVGDDWHSLAMKVSRVASWEFEEYQP</sequence>
<protein>
    <submittedName>
        <fullName evidence="1">Immunity 8 family protein</fullName>
    </submittedName>
</protein>
<organism evidence="1">
    <name type="scientific">Herbaspirillum huttiense subsp. nephrolepidis</name>
    <dbReference type="NCBI Taxonomy" id="3075126"/>
    <lineage>
        <taxon>Bacteria</taxon>
        <taxon>Pseudomonadati</taxon>
        <taxon>Pseudomonadota</taxon>
        <taxon>Betaproteobacteria</taxon>
        <taxon>Burkholderiales</taxon>
        <taxon>Oxalobacteraceae</taxon>
        <taxon>Herbaspirillum</taxon>
    </lineage>
</organism>
<accession>A0AAE4K6K3</accession>
<gene>
    <name evidence="1" type="ORF">RJN63_27410</name>
</gene>
<dbReference type="Pfam" id="PF15586">
    <property type="entry name" value="Imm8"/>
    <property type="match status" value="1"/>
</dbReference>
<comment type="caution">
    <text evidence="1">The sequence shown here is derived from an EMBL/GenBank/DDBJ whole genome shotgun (WGS) entry which is preliminary data.</text>
</comment>
<name>A0AAE4K6K3_9BURK</name>
<proteinExistence type="predicted"/>